<sequence length="162" mass="18183">MSDVRVAVPKSPKRIKITDSDALLEHAKVLQLRSQSHDLIDQEMRPAQQRVEEAKLKLREAEIAAEQVKLALDAIGLQEQRAVETFYAAVRKATPQVRELAERYGGNVSFTFDSNGRSVWVVALFEKSAPPAVRTVPKEKVSWSSGYDDQEDEDDEEGDDES</sequence>
<evidence type="ECO:0000313" key="3">
    <source>
        <dbReference type="EMBL" id="VUZ85836.1"/>
    </source>
</evidence>
<organism evidence="3 4">
    <name type="scientific">Candidatus Methylomirabilis lanthanidiphila</name>
    <dbReference type="NCBI Taxonomy" id="2211376"/>
    <lineage>
        <taxon>Bacteria</taxon>
        <taxon>Candidatus Methylomirabilota</taxon>
        <taxon>Candidatus Methylomirabilia</taxon>
        <taxon>Candidatus Methylomirabilales</taxon>
        <taxon>Candidatus Methylomirabilaceae</taxon>
        <taxon>Candidatus Methylomirabilis</taxon>
    </lineage>
</organism>
<evidence type="ECO:0000313" key="4">
    <source>
        <dbReference type="Proteomes" id="UP000334340"/>
    </source>
</evidence>
<proteinExistence type="predicted"/>
<reference evidence="3 4" key="1">
    <citation type="submission" date="2019-07" db="EMBL/GenBank/DDBJ databases">
        <authorList>
            <person name="Cremers G."/>
        </authorList>
    </citation>
    <scope>NUCLEOTIDE SEQUENCE [LARGE SCALE GENOMIC DNA]</scope>
</reference>
<name>A0A564ZL66_9BACT</name>
<dbReference type="AlphaFoldDB" id="A0A564ZL66"/>
<keyword evidence="4" id="KW-1185">Reference proteome</keyword>
<accession>A0A564ZL66</accession>
<evidence type="ECO:0000256" key="2">
    <source>
        <dbReference type="SAM" id="MobiDB-lite"/>
    </source>
</evidence>
<evidence type="ECO:0000256" key="1">
    <source>
        <dbReference type="SAM" id="Coils"/>
    </source>
</evidence>
<dbReference type="Proteomes" id="UP000334340">
    <property type="component" value="Unassembled WGS sequence"/>
</dbReference>
<gene>
    <name evidence="3" type="ORF">MELA_02222</name>
</gene>
<feature type="region of interest" description="Disordered" evidence="2">
    <location>
        <begin position="135"/>
        <end position="162"/>
    </location>
</feature>
<dbReference type="EMBL" id="CABIKM010000035">
    <property type="protein sequence ID" value="VUZ85836.1"/>
    <property type="molecule type" value="Genomic_DNA"/>
</dbReference>
<feature type="compositionally biased region" description="Acidic residues" evidence="2">
    <location>
        <begin position="148"/>
        <end position="162"/>
    </location>
</feature>
<keyword evidence="1" id="KW-0175">Coiled coil</keyword>
<feature type="coiled-coil region" evidence="1">
    <location>
        <begin position="44"/>
        <end position="71"/>
    </location>
</feature>
<protein>
    <submittedName>
        <fullName evidence="3">Uncharacterized protein</fullName>
    </submittedName>
</protein>